<feature type="compositionally biased region" description="Low complexity" evidence="1">
    <location>
        <begin position="265"/>
        <end position="280"/>
    </location>
</feature>
<keyword evidence="3" id="KW-1185">Reference proteome</keyword>
<proteinExistence type="predicted"/>
<organism evidence="2 3">
    <name type="scientific">Phyllosticta paracitricarpa</name>
    <dbReference type="NCBI Taxonomy" id="2016321"/>
    <lineage>
        <taxon>Eukaryota</taxon>
        <taxon>Fungi</taxon>
        <taxon>Dikarya</taxon>
        <taxon>Ascomycota</taxon>
        <taxon>Pezizomycotina</taxon>
        <taxon>Dothideomycetes</taxon>
        <taxon>Dothideomycetes incertae sedis</taxon>
        <taxon>Botryosphaeriales</taxon>
        <taxon>Phyllostictaceae</taxon>
        <taxon>Phyllosticta</taxon>
    </lineage>
</organism>
<feature type="compositionally biased region" description="Basic and acidic residues" evidence="1">
    <location>
        <begin position="10"/>
        <end position="20"/>
    </location>
</feature>
<feature type="compositionally biased region" description="Low complexity" evidence="1">
    <location>
        <begin position="188"/>
        <end position="197"/>
    </location>
</feature>
<feature type="compositionally biased region" description="Basic residues" evidence="1">
    <location>
        <begin position="21"/>
        <end position="41"/>
    </location>
</feature>
<dbReference type="EMBL" id="JBBPBF010000001">
    <property type="protein sequence ID" value="KAK7615364.1"/>
    <property type="molecule type" value="Genomic_DNA"/>
</dbReference>
<feature type="region of interest" description="Disordered" evidence="1">
    <location>
        <begin position="67"/>
        <end position="118"/>
    </location>
</feature>
<evidence type="ECO:0000313" key="3">
    <source>
        <dbReference type="Proteomes" id="UP001367316"/>
    </source>
</evidence>
<feature type="compositionally biased region" description="Polar residues" evidence="1">
    <location>
        <begin position="241"/>
        <end position="259"/>
    </location>
</feature>
<dbReference type="Proteomes" id="UP001367316">
    <property type="component" value="Unassembled WGS sequence"/>
</dbReference>
<evidence type="ECO:0000313" key="2">
    <source>
        <dbReference type="EMBL" id="KAK7615364.1"/>
    </source>
</evidence>
<feature type="compositionally biased region" description="Polar residues" evidence="1">
    <location>
        <begin position="68"/>
        <end position="89"/>
    </location>
</feature>
<gene>
    <name evidence="2" type="ORF">JOL62DRAFT_2035</name>
</gene>
<feature type="region of interest" description="Disordered" evidence="1">
    <location>
        <begin position="232"/>
        <end position="309"/>
    </location>
</feature>
<name>A0ABR1NJJ7_9PEZI</name>
<feature type="region of interest" description="Disordered" evidence="1">
    <location>
        <begin position="1"/>
        <end position="54"/>
    </location>
</feature>
<reference evidence="2 3" key="1">
    <citation type="submission" date="2024-04" db="EMBL/GenBank/DDBJ databases">
        <title>Phyllosticta paracitricarpa is synonymous to the EU quarantine fungus P. citricarpa based on phylogenomic analyses.</title>
        <authorList>
            <consortium name="Lawrence Berkeley National Laboratory"/>
            <person name="Van ingen-buijs V.A."/>
            <person name="Van westerhoven A.C."/>
            <person name="Haridas S."/>
            <person name="Skiadas P."/>
            <person name="Martin F."/>
            <person name="Groenewald J.Z."/>
            <person name="Crous P.W."/>
            <person name="Seidl M.F."/>
        </authorList>
    </citation>
    <scope>NUCLEOTIDE SEQUENCE [LARGE SCALE GENOMIC DNA]</scope>
    <source>
        <strain evidence="2 3">CBS 141358</strain>
    </source>
</reference>
<accession>A0ABR1NJJ7</accession>
<comment type="caution">
    <text evidence="2">The sequence shown here is derived from an EMBL/GenBank/DDBJ whole genome shotgun (WGS) entry which is preliminary data.</text>
</comment>
<sequence length="309" mass="34164">MCQVPSFVSGKERRRGEPHLHNRTHGQHRHRHRHRHRHMHNHGQPSKERASVPGSAVRALLWAAVAGPTTTNQGKRGRSQQWAPQTSSERGGASLVGEWSHCERGKKKKKKGTEHTQNLGPRCLSALWGQPLSSAHSLAPAPHFFLPLSSVSCLSAGRPRPNWHTDPFCLTTVPASDGDERKWRRGSRSLSQQSRQLPETDARGRRKLRDAVDQLNLLLLLGRPCLAAKPANHYNPGPHTDNLNHPNLSSIRRSGQHSCLQLRLSSSPASQPASATTTPTLEIARSRCARGRLPTESSRIESSKGQALD</sequence>
<evidence type="ECO:0000256" key="1">
    <source>
        <dbReference type="SAM" id="MobiDB-lite"/>
    </source>
</evidence>
<protein>
    <submittedName>
        <fullName evidence="2">Uncharacterized protein</fullName>
    </submittedName>
</protein>
<feature type="region of interest" description="Disordered" evidence="1">
    <location>
        <begin position="174"/>
        <end position="205"/>
    </location>
</feature>